<sequence>MFEKKAAVFLYAVSPVHLGAGQAIGVIDNFIQRE</sequence>
<dbReference type="EMBL" id="SZUV01000001">
    <property type="protein sequence ID" value="TQN51557.1"/>
    <property type="molecule type" value="Genomic_DNA"/>
</dbReference>
<proteinExistence type="predicted"/>
<evidence type="ECO:0008006" key="3">
    <source>
        <dbReference type="Google" id="ProtNLM"/>
    </source>
</evidence>
<dbReference type="AlphaFoldDB" id="A0A543Q5F1"/>
<protein>
    <recommendedName>
        <fullName evidence="3">Type III-B CRISPR module RAMP protein Cmr4</fullName>
    </recommendedName>
</protein>
<dbReference type="Proteomes" id="UP000315403">
    <property type="component" value="Unassembled WGS sequence"/>
</dbReference>
<evidence type="ECO:0000313" key="2">
    <source>
        <dbReference type="Proteomes" id="UP000315403"/>
    </source>
</evidence>
<organism evidence="1 2">
    <name type="scientific">Acidithiobacillus thiooxidans ATCC 19377</name>
    <dbReference type="NCBI Taxonomy" id="637390"/>
    <lineage>
        <taxon>Bacteria</taxon>
        <taxon>Pseudomonadati</taxon>
        <taxon>Pseudomonadota</taxon>
        <taxon>Acidithiobacillia</taxon>
        <taxon>Acidithiobacillales</taxon>
        <taxon>Acidithiobacillaceae</taxon>
        <taxon>Acidithiobacillus</taxon>
    </lineage>
</organism>
<name>A0A543Q5F1_ACITH</name>
<evidence type="ECO:0000313" key="1">
    <source>
        <dbReference type="EMBL" id="TQN51557.1"/>
    </source>
</evidence>
<accession>A0A543Q5F1</accession>
<reference evidence="1 2" key="1">
    <citation type="submission" date="2019-03" db="EMBL/GenBank/DDBJ databases">
        <title>New insights into Acidothiobacillus thiooxidans sulfur metabolism through coupled gene expression, solution geochemistry, microscopy and spectroscopy analyses.</title>
        <authorList>
            <person name="Camacho D."/>
            <person name="Frazao R."/>
            <person name="Fouillen A."/>
            <person name="Nanci A."/>
            <person name="Lang B.F."/>
            <person name="Apte S.C."/>
            <person name="Baron C."/>
            <person name="Warren L.A."/>
        </authorList>
    </citation>
    <scope>NUCLEOTIDE SEQUENCE [LARGE SCALE GENOMIC DNA]</scope>
    <source>
        <strain evidence="1 2">ATCC 19377</strain>
    </source>
</reference>
<gene>
    <name evidence="1" type="ORF">DLNHIDIE_01430</name>
</gene>
<comment type="caution">
    <text evidence="1">The sequence shown here is derived from an EMBL/GenBank/DDBJ whole genome shotgun (WGS) entry which is preliminary data.</text>
</comment>